<evidence type="ECO:0000256" key="1">
    <source>
        <dbReference type="SAM" id="MobiDB-lite"/>
    </source>
</evidence>
<dbReference type="Gramene" id="KQK20855">
    <property type="protein sequence ID" value="KQK20855"/>
    <property type="gene ID" value="BRADI_1g57129v3"/>
</dbReference>
<evidence type="ECO:0000313" key="4">
    <source>
        <dbReference type="Proteomes" id="UP000008810"/>
    </source>
</evidence>
<name>A0A0Q3HD76_BRADI</name>
<accession>A0A0Q3HD76</accession>
<dbReference type="Proteomes" id="UP000008810">
    <property type="component" value="Chromosome 1"/>
</dbReference>
<reference evidence="2" key="2">
    <citation type="submission" date="2017-06" db="EMBL/GenBank/DDBJ databases">
        <title>WGS assembly of Brachypodium distachyon.</title>
        <authorList>
            <consortium name="The International Brachypodium Initiative"/>
            <person name="Lucas S."/>
            <person name="Harmon-Smith M."/>
            <person name="Lail K."/>
            <person name="Tice H."/>
            <person name="Grimwood J."/>
            <person name="Bruce D."/>
            <person name="Barry K."/>
            <person name="Shu S."/>
            <person name="Lindquist E."/>
            <person name="Wang M."/>
            <person name="Pitluck S."/>
            <person name="Vogel J.P."/>
            <person name="Garvin D.F."/>
            <person name="Mockler T.C."/>
            <person name="Schmutz J."/>
            <person name="Rokhsar D."/>
            <person name="Bevan M.W."/>
        </authorList>
    </citation>
    <scope>NUCLEOTIDE SEQUENCE</scope>
    <source>
        <strain evidence="2">Bd21</strain>
    </source>
</reference>
<feature type="region of interest" description="Disordered" evidence="1">
    <location>
        <begin position="59"/>
        <end position="78"/>
    </location>
</feature>
<dbReference type="AlphaFoldDB" id="A0A0Q3HD76"/>
<keyword evidence="4" id="KW-1185">Reference proteome</keyword>
<sequence length="78" mass="8634">MRAAARRRPAMPMATGALLQSLESRKTRRCPTATMTRPDALAVAEQRRLLDALEARRWPHSAAARRRPPVTAATSATR</sequence>
<dbReference type="InParanoid" id="A0A0Q3HD76"/>
<gene>
    <name evidence="2" type="ORF">BRADI_1g57129v3</name>
</gene>
<evidence type="ECO:0000313" key="3">
    <source>
        <dbReference type="EnsemblPlants" id="KQK20855"/>
    </source>
</evidence>
<protein>
    <submittedName>
        <fullName evidence="2 3">Uncharacterized protein</fullName>
    </submittedName>
</protein>
<dbReference type="EMBL" id="CM000880">
    <property type="protein sequence ID" value="KQK20855.1"/>
    <property type="molecule type" value="Genomic_DNA"/>
</dbReference>
<proteinExistence type="predicted"/>
<reference evidence="2 3" key="1">
    <citation type="journal article" date="2010" name="Nature">
        <title>Genome sequencing and analysis of the model grass Brachypodium distachyon.</title>
        <authorList>
            <consortium name="International Brachypodium Initiative"/>
        </authorList>
    </citation>
    <scope>NUCLEOTIDE SEQUENCE [LARGE SCALE GENOMIC DNA]</scope>
    <source>
        <strain evidence="2 3">Bd21</strain>
    </source>
</reference>
<feature type="compositionally biased region" description="Low complexity" evidence="1">
    <location>
        <begin position="69"/>
        <end position="78"/>
    </location>
</feature>
<organism evidence="2">
    <name type="scientific">Brachypodium distachyon</name>
    <name type="common">Purple false brome</name>
    <name type="synonym">Trachynia distachya</name>
    <dbReference type="NCBI Taxonomy" id="15368"/>
    <lineage>
        <taxon>Eukaryota</taxon>
        <taxon>Viridiplantae</taxon>
        <taxon>Streptophyta</taxon>
        <taxon>Embryophyta</taxon>
        <taxon>Tracheophyta</taxon>
        <taxon>Spermatophyta</taxon>
        <taxon>Magnoliopsida</taxon>
        <taxon>Liliopsida</taxon>
        <taxon>Poales</taxon>
        <taxon>Poaceae</taxon>
        <taxon>BOP clade</taxon>
        <taxon>Pooideae</taxon>
        <taxon>Stipodae</taxon>
        <taxon>Brachypodieae</taxon>
        <taxon>Brachypodium</taxon>
    </lineage>
</organism>
<evidence type="ECO:0000313" key="2">
    <source>
        <dbReference type="EMBL" id="KQK20855.1"/>
    </source>
</evidence>
<reference evidence="3" key="3">
    <citation type="submission" date="2018-08" db="UniProtKB">
        <authorList>
            <consortium name="EnsemblPlants"/>
        </authorList>
    </citation>
    <scope>IDENTIFICATION</scope>
    <source>
        <strain evidence="3">cv. Bd21</strain>
    </source>
</reference>
<dbReference type="EnsemblPlants" id="KQK20855">
    <property type="protein sequence ID" value="KQK20855"/>
    <property type="gene ID" value="BRADI_1g57129v3"/>
</dbReference>